<name>A0AAE4FQ54_9CYAN</name>
<gene>
    <name evidence="1" type="ORF">RIF25_04725</name>
</gene>
<organism evidence="1 2">
    <name type="scientific">Pseudocalidococcus azoricus BACA0444</name>
    <dbReference type="NCBI Taxonomy" id="2918990"/>
    <lineage>
        <taxon>Bacteria</taxon>
        <taxon>Bacillati</taxon>
        <taxon>Cyanobacteriota</taxon>
        <taxon>Cyanophyceae</taxon>
        <taxon>Acaryochloridales</taxon>
        <taxon>Thermosynechococcaceae</taxon>
        <taxon>Pseudocalidococcus</taxon>
        <taxon>Pseudocalidococcus azoricus</taxon>
    </lineage>
</organism>
<evidence type="ECO:0000313" key="2">
    <source>
        <dbReference type="Proteomes" id="UP001268256"/>
    </source>
</evidence>
<dbReference type="RefSeq" id="WP_322877393.1">
    <property type="nucleotide sequence ID" value="NZ_JAVMIP010000003.1"/>
</dbReference>
<dbReference type="AlphaFoldDB" id="A0AAE4FQ54"/>
<accession>A0AAE4FQ54</accession>
<reference evidence="2" key="1">
    <citation type="submission" date="2023-07" db="EMBL/GenBank/DDBJ databases">
        <authorList>
            <person name="Luz R."/>
            <person name="Cordeiro R."/>
            <person name="Fonseca A."/>
            <person name="Goncalves V."/>
        </authorList>
    </citation>
    <scope>NUCLEOTIDE SEQUENCE [LARGE SCALE GENOMIC DNA]</scope>
    <source>
        <strain evidence="2">BACA0444</strain>
    </source>
</reference>
<protein>
    <submittedName>
        <fullName evidence="1">Uncharacterized protein</fullName>
    </submittedName>
</protein>
<sequence length="119" mass="13152">MDPFDAVSKLAGMASNIYPKIHDSVEDWNNPASVSNEISKVSEQVVEFLNRVPGMIQAHSRDFKRAMPIFKLRDGSVVKAWKNPVGVNHVENLLPSLLQASCAPGQVFLSTIPTTIHLR</sequence>
<keyword evidence="2" id="KW-1185">Reference proteome</keyword>
<comment type="caution">
    <text evidence="1">The sequence shown here is derived from an EMBL/GenBank/DDBJ whole genome shotgun (WGS) entry which is preliminary data.</text>
</comment>
<proteinExistence type="predicted"/>
<dbReference type="Proteomes" id="UP001268256">
    <property type="component" value="Unassembled WGS sequence"/>
</dbReference>
<dbReference type="EMBL" id="JAVMIP010000003">
    <property type="protein sequence ID" value="MDS3860105.1"/>
    <property type="molecule type" value="Genomic_DNA"/>
</dbReference>
<evidence type="ECO:0000313" key="1">
    <source>
        <dbReference type="EMBL" id="MDS3860105.1"/>
    </source>
</evidence>